<dbReference type="PIRSF" id="PIRSF006004">
    <property type="entry name" value="CHP00048"/>
    <property type="match status" value="1"/>
</dbReference>
<comment type="subcellular location">
    <subcellularLocation>
        <location evidence="1 14">Cytoplasm</location>
    </subcellularLocation>
</comment>
<dbReference type="InterPro" id="IPR040072">
    <property type="entry name" value="Methyltransferase_A"/>
</dbReference>
<dbReference type="PROSITE" id="PS51918">
    <property type="entry name" value="RADICAL_SAM"/>
    <property type="match status" value="1"/>
</dbReference>
<dbReference type="PANTHER" id="PTHR30544:SF5">
    <property type="entry name" value="RADICAL SAM CORE DOMAIN-CONTAINING PROTEIN"/>
    <property type="match status" value="1"/>
</dbReference>
<dbReference type="GO" id="GO:0019843">
    <property type="term" value="F:rRNA binding"/>
    <property type="evidence" value="ECO:0007669"/>
    <property type="project" value="UniProtKB-UniRule"/>
</dbReference>
<dbReference type="NCBIfam" id="TIGR00048">
    <property type="entry name" value="rRNA_mod_RlmN"/>
    <property type="match status" value="1"/>
</dbReference>
<keyword evidence="11 14" id="KW-0408">Iron</keyword>
<dbReference type="Pfam" id="PF21016">
    <property type="entry name" value="RlmN_N"/>
    <property type="match status" value="1"/>
</dbReference>
<sequence>MSNKKVNLLGYSLKSLEDFFDSIEEPKFRAKQVIKWIHQKGVLDFDEMSDLNKNLREKLKSIALIKPPQIEEVHKSSEGTIKYLIKLKSGSMVEMVRIPEKKRITLCISSQAGCALQCTFCATGAQGFERNLSADEIIGQLWLANFSDKKNSPITNVVFMGMGEPLLNFIPVIESAKLMKEQLAYGLSRKRITISTSGITPQIDQLCNEIDVSLAISLHAPTDQLRDEIVPINKKYPISELINSCKKYLLNYDGKRSITIEYVLIDGVNDSEELAIKLAKLLSNISCKINLIPFNPFDGSNYRRSKQNNIEEFKKILMNKGFITTLRLTRGDQIDGACGQLVGKLKRSIKGKKLIPHKSI</sequence>
<comment type="catalytic activity">
    <reaction evidence="14">
        <text>adenosine(37) in tRNA + 2 reduced [2Fe-2S]-[ferredoxin] + 2 S-adenosyl-L-methionine = 2-methyladenosine(37) in tRNA + 5'-deoxyadenosine + L-methionine + 2 oxidized [2Fe-2S]-[ferredoxin] + S-adenosyl-L-homocysteine</text>
        <dbReference type="Rhea" id="RHEA:43332"/>
        <dbReference type="Rhea" id="RHEA-COMP:10000"/>
        <dbReference type="Rhea" id="RHEA-COMP:10001"/>
        <dbReference type="Rhea" id="RHEA-COMP:10162"/>
        <dbReference type="Rhea" id="RHEA-COMP:10485"/>
        <dbReference type="ChEBI" id="CHEBI:17319"/>
        <dbReference type="ChEBI" id="CHEBI:33737"/>
        <dbReference type="ChEBI" id="CHEBI:33738"/>
        <dbReference type="ChEBI" id="CHEBI:57844"/>
        <dbReference type="ChEBI" id="CHEBI:57856"/>
        <dbReference type="ChEBI" id="CHEBI:59789"/>
        <dbReference type="ChEBI" id="CHEBI:74411"/>
        <dbReference type="ChEBI" id="CHEBI:74497"/>
        <dbReference type="EC" id="2.1.1.192"/>
    </reaction>
</comment>
<dbReference type="InterPro" id="IPR007197">
    <property type="entry name" value="rSAM"/>
</dbReference>
<dbReference type="GO" id="GO:0002935">
    <property type="term" value="F:tRNA (adenine(37)-C2)-methyltransferase activity"/>
    <property type="evidence" value="ECO:0007669"/>
    <property type="project" value="UniProtKB-UniRule"/>
</dbReference>
<feature type="binding site" evidence="14">
    <location>
        <position position="114"/>
    </location>
    <ligand>
        <name>[4Fe-4S] cluster</name>
        <dbReference type="ChEBI" id="CHEBI:49883"/>
        <note>4Fe-4S-S-AdoMet</note>
    </ligand>
</feature>
<dbReference type="GO" id="GO:0051539">
    <property type="term" value="F:4 iron, 4 sulfur cluster binding"/>
    <property type="evidence" value="ECO:0007669"/>
    <property type="project" value="UniProtKB-UniRule"/>
</dbReference>
<evidence type="ECO:0000256" key="14">
    <source>
        <dbReference type="HAMAP-Rule" id="MF_01849"/>
    </source>
</evidence>
<keyword evidence="12 14" id="KW-0411">Iron-sulfur</keyword>
<dbReference type="SFLD" id="SFLDF00275">
    <property type="entry name" value="adenosine_C2_methyltransferase"/>
    <property type="match status" value="1"/>
</dbReference>
<comment type="caution">
    <text evidence="16">The sequence shown here is derived from an EMBL/GenBank/DDBJ whole genome shotgun (WGS) entry which is preliminary data.</text>
</comment>
<keyword evidence="13 14" id="KW-1015">Disulfide bond</keyword>
<evidence type="ECO:0000256" key="5">
    <source>
        <dbReference type="ARBA" id="ARBA00022552"/>
    </source>
</evidence>
<dbReference type="Proteomes" id="UP000711391">
    <property type="component" value="Unassembled WGS sequence"/>
</dbReference>
<dbReference type="EMBL" id="JADHQD010000006">
    <property type="protein sequence ID" value="MBL6818091.1"/>
    <property type="molecule type" value="Genomic_DNA"/>
</dbReference>
<feature type="binding site" evidence="14">
    <location>
        <begin position="217"/>
        <end position="219"/>
    </location>
    <ligand>
        <name>S-adenosyl-L-methionine</name>
        <dbReference type="ChEBI" id="CHEBI:59789"/>
    </ligand>
</feature>
<keyword evidence="6 14" id="KW-0489">Methyltransferase</keyword>
<evidence type="ECO:0000256" key="13">
    <source>
        <dbReference type="ARBA" id="ARBA00023157"/>
    </source>
</evidence>
<dbReference type="GO" id="GO:0070475">
    <property type="term" value="P:rRNA base methylation"/>
    <property type="evidence" value="ECO:0007669"/>
    <property type="project" value="UniProtKB-UniRule"/>
</dbReference>
<evidence type="ECO:0000256" key="7">
    <source>
        <dbReference type="ARBA" id="ARBA00022679"/>
    </source>
</evidence>
<dbReference type="InterPro" id="IPR004383">
    <property type="entry name" value="rRNA_lsu_MTrfase_RlmN/Cfr"/>
</dbReference>
<evidence type="ECO:0000256" key="3">
    <source>
        <dbReference type="ARBA" id="ARBA00022485"/>
    </source>
</evidence>
<feature type="active site" description="Proton acceptor" evidence="14">
    <location>
        <position position="94"/>
    </location>
</feature>
<keyword evidence="5 14" id="KW-0698">rRNA processing</keyword>
<reference evidence="16" key="1">
    <citation type="submission" date="2020-10" db="EMBL/GenBank/DDBJ databases">
        <title>Microbiome of the Black Sea water column analyzed by genome centric metagenomics.</title>
        <authorList>
            <person name="Cabello-Yeves P.J."/>
            <person name="Callieri C."/>
            <person name="Picazo A."/>
            <person name="Mehrshad M."/>
            <person name="Haro-Moreno J.M."/>
            <person name="Roda-Garcia J."/>
            <person name="Dzembekova N."/>
            <person name="Slabakova V."/>
            <person name="Slabakova N."/>
            <person name="Moncheva S."/>
            <person name="Rodriguez-Valera F."/>
        </authorList>
    </citation>
    <scope>NUCLEOTIDE SEQUENCE</scope>
    <source>
        <strain evidence="16">BS307-5m-G50</strain>
    </source>
</reference>
<evidence type="ECO:0000256" key="10">
    <source>
        <dbReference type="ARBA" id="ARBA00022723"/>
    </source>
</evidence>
<dbReference type="GO" id="GO:0030488">
    <property type="term" value="P:tRNA methylation"/>
    <property type="evidence" value="ECO:0007669"/>
    <property type="project" value="UniProtKB-UniRule"/>
</dbReference>
<dbReference type="PANTHER" id="PTHR30544">
    <property type="entry name" value="23S RRNA METHYLTRANSFERASE"/>
    <property type="match status" value="1"/>
</dbReference>
<dbReference type="GO" id="GO:0046872">
    <property type="term" value="F:metal ion binding"/>
    <property type="evidence" value="ECO:0007669"/>
    <property type="project" value="UniProtKB-KW"/>
</dbReference>
<keyword evidence="4 14" id="KW-0963">Cytoplasm</keyword>
<dbReference type="GO" id="GO:0005737">
    <property type="term" value="C:cytoplasm"/>
    <property type="evidence" value="ECO:0007669"/>
    <property type="project" value="UniProtKB-SubCell"/>
</dbReference>
<gene>
    <name evidence="14 16" type="primary">rlmN</name>
    <name evidence="16" type="ORF">ISQ64_01645</name>
</gene>
<feature type="domain" description="Radical SAM core" evidence="15">
    <location>
        <begin position="100"/>
        <end position="332"/>
    </location>
</feature>
<dbReference type="CDD" id="cd01335">
    <property type="entry name" value="Radical_SAM"/>
    <property type="match status" value="1"/>
</dbReference>
<dbReference type="AlphaFoldDB" id="A0A937I8Y5"/>
<evidence type="ECO:0000313" key="17">
    <source>
        <dbReference type="Proteomes" id="UP000711391"/>
    </source>
</evidence>
<feature type="binding site" evidence="14">
    <location>
        <position position="118"/>
    </location>
    <ligand>
        <name>[4Fe-4S] cluster</name>
        <dbReference type="ChEBI" id="CHEBI:49883"/>
        <note>4Fe-4S-S-AdoMet</note>
    </ligand>
</feature>
<dbReference type="EC" id="2.1.1.192" evidence="14"/>
<comment type="caution">
    <text evidence="14">Lacks conserved residue(s) required for the propagation of feature annotation.</text>
</comment>
<dbReference type="InterPro" id="IPR013785">
    <property type="entry name" value="Aldolase_TIM"/>
</dbReference>
<comment type="similarity">
    <text evidence="2 14">Belongs to the radical SAM superfamily. RlmN family.</text>
</comment>
<accession>A0A937I8Y5</accession>
<evidence type="ECO:0000256" key="9">
    <source>
        <dbReference type="ARBA" id="ARBA00022694"/>
    </source>
</evidence>
<dbReference type="Pfam" id="PF04055">
    <property type="entry name" value="Radical_SAM"/>
    <property type="match status" value="1"/>
</dbReference>
<evidence type="ECO:0000256" key="8">
    <source>
        <dbReference type="ARBA" id="ARBA00022691"/>
    </source>
</evidence>
<dbReference type="SFLD" id="SFLDG01062">
    <property type="entry name" value="methyltransferase_(Class_A)"/>
    <property type="match status" value="1"/>
</dbReference>
<evidence type="ECO:0000259" key="15">
    <source>
        <dbReference type="PROSITE" id="PS51918"/>
    </source>
</evidence>
<comment type="miscellaneous">
    <text evidence="14">Reaction proceeds by a ping-pong mechanism involving intermediate methylation of a conserved cysteine residue.</text>
</comment>
<keyword evidence="9 14" id="KW-0819">tRNA processing</keyword>
<proteinExistence type="inferred from homology"/>
<evidence type="ECO:0000256" key="4">
    <source>
        <dbReference type="ARBA" id="ARBA00022490"/>
    </source>
</evidence>
<dbReference type="FunFam" id="1.10.150.530:FF:000003">
    <property type="entry name" value="Dual-specificity RNA methyltransferase RlmN"/>
    <property type="match status" value="1"/>
</dbReference>
<feature type="binding site" evidence="14">
    <location>
        <position position="295"/>
    </location>
    <ligand>
        <name>S-adenosyl-L-methionine</name>
        <dbReference type="ChEBI" id="CHEBI:59789"/>
    </ligand>
</feature>
<comment type="function">
    <text evidence="14">Specifically methylates position 2 of adenine 2503 in 23S rRNA and position 2 of adenine 37 in tRNAs. m2A2503 modification seems to play a crucial role in the proofreading step occurring at the peptidyl transferase center and thus would serve to optimize ribosomal fidelity.</text>
</comment>
<evidence type="ECO:0000256" key="12">
    <source>
        <dbReference type="ARBA" id="ARBA00023014"/>
    </source>
</evidence>
<evidence type="ECO:0000313" key="16">
    <source>
        <dbReference type="EMBL" id="MBL6818091.1"/>
    </source>
</evidence>
<dbReference type="GO" id="GO:0070040">
    <property type="term" value="F:rRNA (adenine(2503)-C2-)-methyltransferase activity"/>
    <property type="evidence" value="ECO:0007669"/>
    <property type="project" value="UniProtKB-UniRule"/>
</dbReference>
<protein>
    <recommendedName>
        <fullName evidence="14">Dual-specificity RNA methyltransferase RlmN</fullName>
        <ecNumber evidence="14">2.1.1.192</ecNumber>
    </recommendedName>
    <alternativeName>
        <fullName evidence="14">23S rRNA (adenine(2503)-C(2))-methyltransferase</fullName>
    </alternativeName>
    <alternativeName>
        <fullName evidence="14">23S rRNA m2A2503 methyltransferase</fullName>
    </alternativeName>
    <alternativeName>
        <fullName evidence="14">Ribosomal RNA large subunit methyltransferase N</fullName>
    </alternativeName>
    <alternativeName>
        <fullName evidence="14">tRNA (adenine(37)-C(2))-methyltransferase</fullName>
    </alternativeName>
    <alternativeName>
        <fullName evidence="14">tRNA m2A37 methyltransferase</fullName>
    </alternativeName>
</protein>
<dbReference type="InterPro" id="IPR048641">
    <property type="entry name" value="RlmN_N"/>
</dbReference>
<feature type="binding site" evidence="14">
    <location>
        <position position="195"/>
    </location>
    <ligand>
        <name>S-adenosyl-L-methionine</name>
        <dbReference type="ChEBI" id="CHEBI:59789"/>
    </ligand>
</feature>
<comment type="cofactor">
    <cofactor evidence="14">
        <name>[4Fe-4S] cluster</name>
        <dbReference type="ChEBI" id="CHEBI:49883"/>
    </cofactor>
    <text evidence="14">Binds 1 [4Fe-4S] cluster. The cluster is coordinated with 3 cysteines and an exchangeable S-adenosyl-L-methionine.</text>
</comment>
<dbReference type="FunFam" id="3.20.20.70:FF:000014">
    <property type="entry name" value="Probable dual-specificity RNA methyltransferase RlmN"/>
    <property type="match status" value="1"/>
</dbReference>
<evidence type="ECO:0000256" key="2">
    <source>
        <dbReference type="ARBA" id="ARBA00007544"/>
    </source>
</evidence>
<dbReference type="GO" id="GO:0000049">
    <property type="term" value="F:tRNA binding"/>
    <property type="evidence" value="ECO:0007669"/>
    <property type="project" value="UniProtKB-UniRule"/>
</dbReference>
<keyword evidence="3 14" id="KW-0004">4Fe-4S</keyword>
<keyword evidence="7 14" id="KW-0808">Transferase</keyword>
<dbReference type="HAMAP" id="MF_01849">
    <property type="entry name" value="RNA_methyltr_RlmN"/>
    <property type="match status" value="1"/>
</dbReference>
<dbReference type="Gene3D" id="3.20.20.70">
    <property type="entry name" value="Aldolase class I"/>
    <property type="match status" value="1"/>
</dbReference>
<feature type="active site" description="S-methylcysteine intermediate" evidence="14">
    <location>
        <position position="338"/>
    </location>
</feature>
<dbReference type="SUPFAM" id="SSF102114">
    <property type="entry name" value="Radical SAM enzymes"/>
    <property type="match status" value="1"/>
</dbReference>
<feature type="binding site" evidence="14">
    <location>
        <position position="121"/>
    </location>
    <ligand>
        <name>[4Fe-4S] cluster</name>
        <dbReference type="ChEBI" id="CHEBI:49883"/>
        <note>4Fe-4S-S-AdoMet</note>
    </ligand>
</feature>
<name>A0A937I8Y5_9GAMM</name>
<comment type="catalytic activity">
    <reaction evidence="14">
        <text>adenosine(2503) in 23S rRNA + 2 reduced [2Fe-2S]-[ferredoxin] + 2 S-adenosyl-L-methionine = 2-methyladenosine(2503) in 23S rRNA + 5'-deoxyadenosine + L-methionine + 2 oxidized [2Fe-2S]-[ferredoxin] + S-adenosyl-L-homocysteine</text>
        <dbReference type="Rhea" id="RHEA:42916"/>
        <dbReference type="Rhea" id="RHEA-COMP:10000"/>
        <dbReference type="Rhea" id="RHEA-COMP:10001"/>
        <dbReference type="Rhea" id="RHEA-COMP:10152"/>
        <dbReference type="Rhea" id="RHEA-COMP:10282"/>
        <dbReference type="ChEBI" id="CHEBI:17319"/>
        <dbReference type="ChEBI" id="CHEBI:33737"/>
        <dbReference type="ChEBI" id="CHEBI:33738"/>
        <dbReference type="ChEBI" id="CHEBI:57844"/>
        <dbReference type="ChEBI" id="CHEBI:57856"/>
        <dbReference type="ChEBI" id="CHEBI:59789"/>
        <dbReference type="ChEBI" id="CHEBI:74411"/>
        <dbReference type="ChEBI" id="CHEBI:74497"/>
        <dbReference type="EC" id="2.1.1.192"/>
    </reaction>
</comment>
<dbReference type="Gene3D" id="1.10.150.530">
    <property type="match status" value="1"/>
</dbReference>
<keyword evidence="10 14" id="KW-0479">Metal-binding</keyword>
<organism evidence="16 17">
    <name type="scientific">SAR86 cluster bacterium</name>
    <dbReference type="NCBI Taxonomy" id="2030880"/>
    <lineage>
        <taxon>Bacteria</taxon>
        <taxon>Pseudomonadati</taxon>
        <taxon>Pseudomonadota</taxon>
        <taxon>Gammaproteobacteria</taxon>
        <taxon>SAR86 cluster</taxon>
    </lineage>
</organism>
<dbReference type="SFLD" id="SFLDS00029">
    <property type="entry name" value="Radical_SAM"/>
    <property type="match status" value="1"/>
</dbReference>
<evidence type="ECO:0000256" key="1">
    <source>
        <dbReference type="ARBA" id="ARBA00004496"/>
    </source>
</evidence>
<feature type="binding site" evidence="14">
    <location>
        <begin position="163"/>
        <end position="164"/>
    </location>
    <ligand>
        <name>S-adenosyl-L-methionine</name>
        <dbReference type="ChEBI" id="CHEBI:59789"/>
    </ligand>
</feature>
<keyword evidence="8 14" id="KW-0949">S-adenosyl-L-methionine</keyword>
<evidence type="ECO:0000256" key="11">
    <source>
        <dbReference type="ARBA" id="ARBA00023004"/>
    </source>
</evidence>
<dbReference type="InterPro" id="IPR058240">
    <property type="entry name" value="rSAM_sf"/>
</dbReference>
<evidence type="ECO:0000256" key="6">
    <source>
        <dbReference type="ARBA" id="ARBA00022603"/>
    </source>
</evidence>
<dbReference type="InterPro" id="IPR027492">
    <property type="entry name" value="RNA_MTrfase_RlmN"/>
</dbReference>